<evidence type="ECO:0000313" key="1">
    <source>
        <dbReference type="EMBL" id="KKM53803.1"/>
    </source>
</evidence>
<dbReference type="AlphaFoldDB" id="A0A0F9IPG8"/>
<gene>
    <name evidence="1" type="ORF">LCGC14_1554050</name>
</gene>
<comment type="caution">
    <text evidence="1">The sequence shown here is derived from an EMBL/GenBank/DDBJ whole genome shotgun (WGS) entry which is preliminary data.</text>
</comment>
<dbReference type="EMBL" id="LAZR01011919">
    <property type="protein sequence ID" value="KKM53803.1"/>
    <property type="molecule type" value="Genomic_DNA"/>
</dbReference>
<accession>A0A0F9IPG8</accession>
<sequence length="369" mass="40531">MAKNLEEIMGFENMLGMFSDPRGDVPADFIPPSFLPGAGNTRNVFGDAASYFRVKGNRQTAKLVQYGSPSTAVEIKGVDKVPVTLMHTAENYKHGLTVLESLRDFDSPARQEWGRSELARRNRQLRARVNNLRVSAMMSLWRHGKIFFDSAGNLLPSSSSASTTVDSGINTTTNTDACQDIGGTAIRTADWSTAGTKITTQIKTVKETALKRTGYPIRNAWYGAGILGFLLGNTELTKVIQGNPTIATGFASGEIPNGFLGLNWIPIYGSFFEDADGSLQDWFPDDYVVFTPDASPDWWEWILGSYPVPTSLQPTDSPEAATSNIRRVFGMFSYSRILDDPPRIKQVGGDTFLPTLKVPDAIYIMDTVD</sequence>
<proteinExistence type="predicted"/>
<reference evidence="1" key="1">
    <citation type="journal article" date="2015" name="Nature">
        <title>Complex archaea that bridge the gap between prokaryotes and eukaryotes.</title>
        <authorList>
            <person name="Spang A."/>
            <person name="Saw J.H."/>
            <person name="Jorgensen S.L."/>
            <person name="Zaremba-Niedzwiedzka K."/>
            <person name="Martijn J."/>
            <person name="Lind A.E."/>
            <person name="van Eijk R."/>
            <person name="Schleper C."/>
            <person name="Guy L."/>
            <person name="Ettema T.J."/>
        </authorList>
    </citation>
    <scope>NUCLEOTIDE SEQUENCE</scope>
</reference>
<organism evidence="1">
    <name type="scientific">marine sediment metagenome</name>
    <dbReference type="NCBI Taxonomy" id="412755"/>
    <lineage>
        <taxon>unclassified sequences</taxon>
        <taxon>metagenomes</taxon>
        <taxon>ecological metagenomes</taxon>
    </lineage>
</organism>
<protein>
    <submittedName>
        <fullName evidence="1">Uncharacterized protein</fullName>
    </submittedName>
</protein>
<name>A0A0F9IPG8_9ZZZZ</name>